<dbReference type="eggNOG" id="COG1309">
    <property type="taxonomic scope" value="Bacteria"/>
</dbReference>
<evidence type="ECO:0000256" key="2">
    <source>
        <dbReference type="ARBA" id="ARBA00023125"/>
    </source>
</evidence>
<proteinExistence type="predicted"/>
<gene>
    <name evidence="6" type="ordered locus">KKY_568</name>
</gene>
<protein>
    <submittedName>
        <fullName evidence="6">Transcriptional regulator, TetR family</fullName>
    </submittedName>
</protein>
<name>G4RBU6_PELHB</name>
<dbReference type="AlphaFoldDB" id="G4RBU6"/>
<dbReference type="GO" id="GO:0003700">
    <property type="term" value="F:DNA-binding transcription factor activity"/>
    <property type="evidence" value="ECO:0007669"/>
    <property type="project" value="TreeGrafter"/>
</dbReference>
<dbReference type="Pfam" id="PF00440">
    <property type="entry name" value="TetR_N"/>
    <property type="match status" value="1"/>
</dbReference>
<dbReference type="SUPFAM" id="SSF46689">
    <property type="entry name" value="Homeodomain-like"/>
    <property type="match status" value="1"/>
</dbReference>
<reference evidence="6 7" key="1">
    <citation type="journal article" date="2012" name="J. Bacteriol.">
        <title>Complete genome sequence of Pelagibacterium halotolerans B2T.</title>
        <authorList>
            <person name="Huo Y.Y."/>
            <person name="Cheng H."/>
            <person name="Han X.F."/>
            <person name="Jiang X.W."/>
            <person name="Sun C."/>
            <person name="Zhang X.Q."/>
            <person name="Zhu X.F."/>
            <person name="Liu Y.F."/>
            <person name="Li P.F."/>
            <person name="Ni P.X."/>
            <person name="Wu M."/>
        </authorList>
    </citation>
    <scope>NUCLEOTIDE SEQUENCE [LARGE SCALE GENOMIC DNA]</scope>
    <source>
        <strain evidence="7">DSM 22347 / JCM 15775 / CGMCC 1.7692 / B2</strain>
    </source>
</reference>
<dbReference type="STRING" id="1082931.KKY_568"/>
<evidence type="ECO:0000313" key="7">
    <source>
        <dbReference type="Proteomes" id="UP000008850"/>
    </source>
</evidence>
<dbReference type="EMBL" id="CP003075">
    <property type="protein sequence ID" value="AEQ50609.1"/>
    <property type="molecule type" value="Genomic_DNA"/>
</dbReference>
<feature type="DNA-binding region" description="H-T-H motif" evidence="4">
    <location>
        <begin position="33"/>
        <end position="52"/>
    </location>
</feature>
<organism evidence="6 7">
    <name type="scientific">Pelagibacterium halotolerans (strain DSM 22347 / JCM 15775 / CGMCC 1.7692 / B2)</name>
    <dbReference type="NCBI Taxonomy" id="1082931"/>
    <lineage>
        <taxon>Bacteria</taxon>
        <taxon>Pseudomonadati</taxon>
        <taxon>Pseudomonadota</taxon>
        <taxon>Alphaproteobacteria</taxon>
        <taxon>Hyphomicrobiales</taxon>
        <taxon>Devosiaceae</taxon>
        <taxon>Pelagibacterium</taxon>
    </lineage>
</organism>
<dbReference type="Gene3D" id="1.10.357.10">
    <property type="entry name" value="Tetracycline Repressor, domain 2"/>
    <property type="match status" value="1"/>
</dbReference>
<dbReference type="InterPro" id="IPR009057">
    <property type="entry name" value="Homeodomain-like_sf"/>
</dbReference>
<dbReference type="InterPro" id="IPR001647">
    <property type="entry name" value="HTH_TetR"/>
</dbReference>
<dbReference type="PROSITE" id="PS50977">
    <property type="entry name" value="HTH_TETR_2"/>
    <property type="match status" value="1"/>
</dbReference>
<dbReference type="PATRIC" id="fig|1082931.4.peg.564"/>
<dbReference type="KEGG" id="phl:KKY_568"/>
<evidence type="ECO:0000259" key="5">
    <source>
        <dbReference type="PROSITE" id="PS50977"/>
    </source>
</evidence>
<dbReference type="PANTHER" id="PTHR30055">
    <property type="entry name" value="HTH-TYPE TRANSCRIPTIONAL REGULATOR RUTR"/>
    <property type="match status" value="1"/>
</dbReference>
<keyword evidence="3" id="KW-0804">Transcription</keyword>
<dbReference type="GO" id="GO:0000976">
    <property type="term" value="F:transcription cis-regulatory region binding"/>
    <property type="evidence" value="ECO:0007669"/>
    <property type="project" value="TreeGrafter"/>
</dbReference>
<feature type="domain" description="HTH tetR-type" evidence="5">
    <location>
        <begin position="10"/>
        <end position="70"/>
    </location>
</feature>
<evidence type="ECO:0000313" key="6">
    <source>
        <dbReference type="EMBL" id="AEQ50609.1"/>
    </source>
</evidence>
<evidence type="ECO:0000256" key="3">
    <source>
        <dbReference type="ARBA" id="ARBA00023163"/>
    </source>
</evidence>
<keyword evidence="7" id="KW-1185">Reference proteome</keyword>
<dbReference type="HOGENOM" id="CLU_115860_1_0_5"/>
<evidence type="ECO:0000256" key="4">
    <source>
        <dbReference type="PROSITE-ProRule" id="PRU00335"/>
    </source>
</evidence>
<dbReference type="InterPro" id="IPR036271">
    <property type="entry name" value="Tet_transcr_reg_TetR-rel_C_sf"/>
</dbReference>
<keyword evidence="1" id="KW-0805">Transcription regulation</keyword>
<dbReference type="InterPro" id="IPR050109">
    <property type="entry name" value="HTH-type_TetR-like_transc_reg"/>
</dbReference>
<evidence type="ECO:0000256" key="1">
    <source>
        <dbReference type="ARBA" id="ARBA00023015"/>
    </source>
</evidence>
<sequence length="193" mass="21388">MDGKMPRPKLHSDDTILAAAQKVLLTKGPSSFTLSDVAHEVGISRAALIQRFTDKKTLHFKVMERSTQEVRDYFAGAPKETGLGPLWAMLTDLIDGMGAGDDFAGYLLLEWNDVVDAELNRLARERNGMVLAAIRERLPDGPHHPDMAASLIQSVIQGASMQWLIAKQGPLNTFVIDQTRRVLTVLYPAHHFD</sequence>
<dbReference type="PANTHER" id="PTHR30055:SF234">
    <property type="entry name" value="HTH-TYPE TRANSCRIPTIONAL REGULATOR BETI"/>
    <property type="match status" value="1"/>
</dbReference>
<dbReference type="Proteomes" id="UP000008850">
    <property type="component" value="Chromosome"/>
</dbReference>
<dbReference type="SUPFAM" id="SSF48498">
    <property type="entry name" value="Tetracyclin repressor-like, C-terminal domain"/>
    <property type="match status" value="1"/>
</dbReference>
<accession>G4RBU6</accession>
<keyword evidence="2 4" id="KW-0238">DNA-binding</keyword>